<evidence type="ECO:0000256" key="11">
    <source>
        <dbReference type="ARBA" id="ARBA00068450"/>
    </source>
</evidence>
<evidence type="ECO:0000256" key="3">
    <source>
        <dbReference type="ARBA" id="ARBA00022448"/>
    </source>
</evidence>
<dbReference type="InterPro" id="IPR050382">
    <property type="entry name" value="MFS_Na/Anion_cotransporter"/>
</dbReference>
<feature type="transmembrane region" description="Helical" evidence="12">
    <location>
        <begin position="307"/>
        <end position="326"/>
    </location>
</feature>
<dbReference type="Pfam" id="PF07690">
    <property type="entry name" value="MFS_1"/>
    <property type="match status" value="1"/>
</dbReference>
<dbReference type="InterPro" id="IPR011701">
    <property type="entry name" value="MFS"/>
</dbReference>
<dbReference type="FunFam" id="1.20.1250.20:FF:000144">
    <property type="entry name" value="Picot, isoform B"/>
    <property type="match status" value="1"/>
</dbReference>
<dbReference type="EMBL" id="JARPUR010000006">
    <property type="protein sequence ID" value="KAK4873845.1"/>
    <property type="molecule type" value="Genomic_DNA"/>
</dbReference>
<keyword evidence="8 12" id="KW-0472">Membrane</keyword>
<dbReference type="PROSITE" id="PS50850">
    <property type="entry name" value="MFS"/>
    <property type="match status" value="1"/>
</dbReference>
<dbReference type="PANTHER" id="PTHR11662">
    <property type="entry name" value="SOLUTE CARRIER FAMILY 17"/>
    <property type="match status" value="1"/>
</dbReference>
<evidence type="ECO:0000313" key="15">
    <source>
        <dbReference type="Proteomes" id="UP001353858"/>
    </source>
</evidence>
<keyword evidence="6 12" id="KW-1133">Transmembrane helix</keyword>
<dbReference type="GO" id="GO:0006820">
    <property type="term" value="P:monoatomic anion transport"/>
    <property type="evidence" value="ECO:0007669"/>
    <property type="project" value="TreeGrafter"/>
</dbReference>
<feature type="transmembrane region" description="Helical" evidence="12">
    <location>
        <begin position="338"/>
        <end position="358"/>
    </location>
</feature>
<dbReference type="Proteomes" id="UP001353858">
    <property type="component" value="Unassembled WGS sequence"/>
</dbReference>
<dbReference type="SUPFAM" id="SSF103473">
    <property type="entry name" value="MFS general substrate transporter"/>
    <property type="match status" value="1"/>
</dbReference>
<dbReference type="GO" id="GO:0006814">
    <property type="term" value="P:sodium ion transport"/>
    <property type="evidence" value="ECO:0007669"/>
    <property type="project" value="UniProtKB-KW"/>
</dbReference>
<evidence type="ECO:0000256" key="8">
    <source>
        <dbReference type="ARBA" id="ARBA00023136"/>
    </source>
</evidence>
<evidence type="ECO:0000256" key="6">
    <source>
        <dbReference type="ARBA" id="ARBA00022989"/>
    </source>
</evidence>
<feature type="transmembrane region" description="Helical" evidence="12">
    <location>
        <begin position="436"/>
        <end position="456"/>
    </location>
</feature>
<comment type="subcellular location">
    <subcellularLocation>
        <location evidence="1">Membrane</location>
        <topology evidence="1">Multi-pass membrane protein</topology>
    </subcellularLocation>
</comment>
<dbReference type="FunFam" id="1.20.1250.20:FF:000003">
    <property type="entry name" value="Solute carrier family 17 member 3"/>
    <property type="match status" value="1"/>
</dbReference>
<keyword evidence="4 12" id="KW-0812">Transmembrane</keyword>
<dbReference type="CDD" id="cd17318">
    <property type="entry name" value="MFS_SLC17"/>
    <property type="match status" value="1"/>
</dbReference>
<evidence type="ECO:0000256" key="7">
    <source>
        <dbReference type="ARBA" id="ARBA00023053"/>
    </source>
</evidence>
<dbReference type="GO" id="GO:0016020">
    <property type="term" value="C:membrane"/>
    <property type="evidence" value="ECO:0007669"/>
    <property type="project" value="UniProtKB-SubCell"/>
</dbReference>
<dbReference type="PANTHER" id="PTHR11662:SF280">
    <property type="entry name" value="FI21844P1-RELATED"/>
    <property type="match status" value="1"/>
</dbReference>
<dbReference type="Gene3D" id="1.20.1250.20">
    <property type="entry name" value="MFS general substrate transporter like domains"/>
    <property type="match status" value="2"/>
</dbReference>
<evidence type="ECO:0000256" key="2">
    <source>
        <dbReference type="ARBA" id="ARBA00008586"/>
    </source>
</evidence>
<keyword evidence="9" id="KW-0739">Sodium transport</keyword>
<feature type="transmembrane region" description="Helical" evidence="12">
    <location>
        <begin position="132"/>
        <end position="149"/>
    </location>
</feature>
<evidence type="ECO:0000256" key="4">
    <source>
        <dbReference type="ARBA" id="ARBA00022692"/>
    </source>
</evidence>
<evidence type="ECO:0000256" key="12">
    <source>
        <dbReference type="SAM" id="Phobius"/>
    </source>
</evidence>
<keyword evidence="15" id="KW-1185">Reference proteome</keyword>
<feature type="transmembrane region" description="Helical" evidence="12">
    <location>
        <begin position="80"/>
        <end position="100"/>
    </location>
</feature>
<protein>
    <recommendedName>
        <fullName evidence="11">Putative inorganic phosphate cotransporter</fullName>
    </recommendedName>
</protein>
<evidence type="ECO:0000256" key="10">
    <source>
        <dbReference type="ARBA" id="ARBA00054632"/>
    </source>
</evidence>
<feature type="transmembrane region" description="Helical" evidence="12">
    <location>
        <begin position="35"/>
        <end position="60"/>
    </location>
</feature>
<comment type="caution">
    <text evidence="14">The sequence shown here is derived from an EMBL/GenBank/DDBJ whole genome shotgun (WGS) entry which is preliminary data.</text>
</comment>
<organism evidence="14 15">
    <name type="scientific">Aquatica leii</name>
    <dbReference type="NCBI Taxonomy" id="1421715"/>
    <lineage>
        <taxon>Eukaryota</taxon>
        <taxon>Metazoa</taxon>
        <taxon>Ecdysozoa</taxon>
        <taxon>Arthropoda</taxon>
        <taxon>Hexapoda</taxon>
        <taxon>Insecta</taxon>
        <taxon>Pterygota</taxon>
        <taxon>Neoptera</taxon>
        <taxon>Endopterygota</taxon>
        <taxon>Coleoptera</taxon>
        <taxon>Polyphaga</taxon>
        <taxon>Elateriformia</taxon>
        <taxon>Elateroidea</taxon>
        <taxon>Lampyridae</taxon>
        <taxon>Luciolinae</taxon>
        <taxon>Aquatica</taxon>
    </lineage>
</organism>
<keyword evidence="5" id="KW-0769">Symport</keyword>
<sequence>MGSLKSNNKEHDKSSANTKENLKPDLCYGARHTQIILMFLLISLGYMMRVALSVGIVAMTDPNASPNPDIPTYEWDDESIILSSFFLGYMIPQIGAGQLAKYYGPKYFLAGATAIGSVISILIPVMAQFGSWAIIICRVLQGIAQGFMYPSCHHLLSKWTPPSERSRFSTFVYAGTSFGTVISLPLTGWISGSSLGWPFAYYLYGALGLLWTVVWLFLGKNSPKEHKKINPLELKYIETSLNETHDQKPMATPWKAIFSSLPFWGIFVGQCGQNWGYTTLLTNIPTYMGNVLNFDIKSNGLLSAGPYFTFWILSFISSYLADWAITHRVTSIGNTRKIANSIGAVVPAIALIILGVIGTTSTNVTTGALILLFIAVGVNSSTCSGYQVNHMDIAPVHAGTLMGISNGLSNVTAIIAPLIIQFIVTEASNPYQWATVFYTSAAIFIAGNVIFVVFGSGETQSWNYAKNHSSEIHTDFKVQVVPNERKESIKNKF</sequence>
<comment type="function">
    <text evidence="10">May be an inorganic phosphate cotransporter.</text>
</comment>
<comment type="similarity">
    <text evidence="2">Belongs to the major facilitator superfamily. Sodium/anion cotransporter family.</text>
</comment>
<dbReference type="GO" id="GO:0015293">
    <property type="term" value="F:symporter activity"/>
    <property type="evidence" value="ECO:0007669"/>
    <property type="project" value="UniProtKB-KW"/>
</dbReference>
<dbReference type="InterPro" id="IPR020846">
    <property type="entry name" value="MFS_dom"/>
</dbReference>
<evidence type="ECO:0000313" key="14">
    <source>
        <dbReference type="EMBL" id="KAK4873845.1"/>
    </source>
</evidence>
<reference evidence="15" key="1">
    <citation type="submission" date="2023-01" db="EMBL/GenBank/DDBJ databases">
        <title>Key to firefly adult light organ development and bioluminescence: homeobox transcription factors regulate luciferase expression and transportation to peroxisome.</title>
        <authorList>
            <person name="Fu X."/>
        </authorList>
    </citation>
    <scope>NUCLEOTIDE SEQUENCE [LARGE SCALE GENOMIC DNA]</scope>
</reference>
<feature type="transmembrane region" description="Helical" evidence="12">
    <location>
        <begin position="407"/>
        <end position="424"/>
    </location>
</feature>
<keyword evidence="9" id="KW-0406">Ion transport</keyword>
<evidence type="ECO:0000259" key="13">
    <source>
        <dbReference type="PROSITE" id="PS50850"/>
    </source>
</evidence>
<keyword evidence="7" id="KW-0915">Sodium</keyword>
<evidence type="ECO:0000256" key="1">
    <source>
        <dbReference type="ARBA" id="ARBA00004141"/>
    </source>
</evidence>
<dbReference type="InterPro" id="IPR036259">
    <property type="entry name" value="MFS_trans_sf"/>
</dbReference>
<evidence type="ECO:0000256" key="5">
    <source>
        <dbReference type="ARBA" id="ARBA00022847"/>
    </source>
</evidence>
<feature type="transmembrane region" description="Helical" evidence="12">
    <location>
        <begin position="199"/>
        <end position="218"/>
    </location>
</feature>
<feature type="transmembrane region" description="Helical" evidence="12">
    <location>
        <begin position="107"/>
        <end position="126"/>
    </location>
</feature>
<proteinExistence type="inferred from homology"/>
<feature type="transmembrane region" description="Helical" evidence="12">
    <location>
        <begin position="256"/>
        <end position="275"/>
    </location>
</feature>
<name>A0AAN7PZP6_9COLE</name>
<accession>A0AAN7PZP6</accession>
<feature type="transmembrane region" description="Helical" evidence="12">
    <location>
        <begin position="170"/>
        <end position="187"/>
    </location>
</feature>
<evidence type="ECO:0000256" key="9">
    <source>
        <dbReference type="ARBA" id="ARBA00023201"/>
    </source>
</evidence>
<keyword evidence="3" id="KW-0813">Transport</keyword>
<feature type="transmembrane region" description="Helical" evidence="12">
    <location>
        <begin position="364"/>
        <end position="386"/>
    </location>
</feature>
<gene>
    <name evidence="14" type="ORF">RN001_013205</name>
</gene>
<feature type="domain" description="Major facilitator superfamily (MFS) profile" evidence="13">
    <location>
        <begin position="39"/>
        <end position="459"/>
    </location>
</feature>
<dbReference type="AlphaFoldDB" id="A0AAN7PZP6"/>